<dbReference type="PANTHER" id="PTHR36401">
    <property type="entry name" value="NADH DEHYDROGENASE [UBIQUINONE] 1 BETA SUBCOMPLEX SUBUNIT 8, MITOCHONDRIAL"/>
    <property type="match status" value="1"/>
</dbReference>
<comment type="caution">
    <text evidence="1">The sequence shown here is derived from an EMBL/GenBank/DDBJ whole genome shotgun (WGS) entry which is preliminary data.</text>
</comment>
<organism evidence="1 2">
    <name type="scientific">Cinchona calisaya</name>
    <dbReference type="NCBI Taxonomy" id="153742"/>
    <lineage>
        <taxon>Eukaryota</taxon>
        <taxon>Viridiplantae</taxon>
        <taxon>Streptophyta</taxon>
        <taxon>Embryophyta</taxon>
        <taxon>Tracheophyta</taxon>
        <taxon>Spermatophyta</taxon>
        <taxon>Magnoliopsida</taxon>
        <taxon>eudicotyledons</taxon>
        <taxon>Gunneridae</taxon>
        <taxon>Pentapetalae</taxon>
        <taxon>asterids</taxon>
        <taxon>lamiids</taxon>
        <taxon>Gentianales</taxon>
        <taxon>Rubiaceae</taxon>
        <taxon>Cinchonoideae</taxon>
        <taxon>Cinchoneae</taxon>
        <taxon>Cinchona</taxon>
    </lineage>
</organism>
<gene>
    <name evidence="1" type="ORF">ACH5RR_022867</name>
</gene>
<dbReference type="InterPro" id="IPR038863">
    <property type="entry name" value="Put_Complex_I_su8"/>
</dbReference>
<protein>
    <submittedName>
        <fullName evidence="1">Uncharacterized protein</fullName>
    </submittedName>
</protein>
<dbReference type="PANTHER" id="PTHR36401:SF1">
    <property type="entry name" value="NADH DEHYDROGENASE [UBIQUINONE] 1 BETA SUBCOMPLEX SUBUNIT 8, MITOCHONDRIAL"/>
    <property type="match status" value="1"/>
</dbReference>
<sequence length="135" mass="14759">MSTMALTEKLGLPTMVEVLELIIFSSTMMLKGQSLCMEFISIICSIFPLIDTFTFYIPPASLEEAIQYVKMVGRLSHLASRIMGRNGVAARSVGSSPLLCDSMGLPVGKHIIPNKPLSVNDELVWDNNGTPFPEP</sequence>
<dbReference type="EMBL" id="JBJUIK010000010">
    <property type="protein sequence ID" value="KAL3515965.1"/>
    <property type="molecule type" value="Genomic_DNA"/>
</dbReference>
<evidence type="ECO:0000313" key="1">
    <source>
        <dbReference type="EMBL" id="KAL3515965.1"/>
    </source>
</evidence>
<evidence type="ECO:0000313" key="2">
    <source>
        <dbReference type="Proteomes" id="UP001630127"/>
    </source>
</evidence>
<proteinExistence type="predicted"/>
<keyword evidence="2" id="KW-1185">Reference proteome</keyword>
<reference evidence="1 2" key="1">
    <citation type="submission" date="2024-11" db="EMBL/GenBank/DDBJ databases">
        <title>A near-complete genome assembly of Cinchona calisaya.</title>
        <authorList>
            <person name="Lian D.C."/>
            <person name="Zhao X.W."/>
            <person name="Wei L."/>
        </authorList>
    </citation>
    <scope>NUCLEOTIDE SEQUENCE [LARGE SCALE GENOMIC DNA]</scope>
    <source>
        <tissue evidence="1">Nenye</tissue>
    </source>
</reference>
<accession>A0ABD2ZCB4</accession>
<dbReference type="Proteomes" id="UP001630127">
    <property type="component" value="Unassembled WGS sequence"/>
</dbReference>
<name>A0ABD2ZCB4_9GENT</name>
<dbReference type="AlphaFoldDB" id="A0ABD2ZCB4"/>